<gene>
    <name evidence="11" type="ORF">CCR82_03450</name>
</gene>
<evidence type="ECO:0000313" key="12">
    <source>
        <dbReference type="Proteomes" id="UP001296967"/>
    </source>
</evidence>
<dbReference type="Pfam" id="PF01242">
    <property type="entry name" value="PTPS"/>
    <property type="match status" value="3"/>
</dbReference>
<organism evidence="11 12">
    <name type="scientific">Halochromatium salexigens</name>
    <name type="common">Chromatium salexigens</name>
    <dbReference type="NCBI Taxonomy" id="49447"/>
    <lineage>
        <taxon>Bacteria</taxon>
        <taxon>Pseudomonadati</taxon>
        <taxon>Pseudomonadota</taxon>
        <taxon>Gammaproteobacteria</taxon>
        <taxon>Chromatiales</taxon>
        <taxon>Chromatiaceae</taxon>
        <taxon>Halochromatium</taxon>
    </lineage>
</organism>
<evidence type="ECO:0000256" key="2">
    <source>
        <dbReference type="ARBA" id="ARBA00005061"/>
    </source>
</evidence>
<dbReference type="SUPFAM" id="SSF55620">
    <property type="entry name" value="Tetrahydrobiopterin biosynthesis enzymes-like"/>
    <property type="match status" value="3"/>
</dbReference>
<evidence type="ECO:0000313" key="11">
    <source>
        <dbReference type="EMBL" id="MBK5929614.1"/>
    </source>
</evidence>
<dbReference type="EC" id="4.1.2.50" evidence="4"/>
<comment type="cofactor">
    <cofactor evidence="1">
        <name>Zn(2+)</name>
        <dbReference type="ChEBI" id="CHEBI:29105"/>
    </cofactor>
</comment>
<evidence type="ECO:0000256" key="6">
    <source>
        <dbReference type="ARBA" id="ARBA00022723"/>
    </source>
</evidence>
<protein>
    <recommendedName>
        <fullName evidence="5">6-carboxy-5,6,7,8-tetrahydropterin synthase</fullName>
        <ecNumber evidence="4">4.1.2.50</ecNumber>
    </recommendedName>
    <alternativeName>
        <fullName evidence="9">Queuosine biosynthesis protein QueD</fullName>
    </alternativeName>
</protein>
<reference evidence="11" key="2">
    <citation type="journal article" date="2020" name="Microorganisms">
        <title>Osmotic Adaptation and Compatible Solute Biosynthesis of Phototrophic Bacteria as Revealed from Genome Analyses.</title>
        <authorList>
            <person name="Imhoff J.F."/>
            <person name="Rahn T."/>
            <person name="Kunzel S."/>
            <person name="Keller A."/>
            <person name="Neulinger S.C."/>
        </authorList>
    </citation>
    <scope>NUCLEOTIDE SEQUENCE</scope>
    <source>
        <strain evidence="11">DSM 4395</strain>
    </source>
</reference>
<name>A0AAJ0UDT8_HALSE</name>
<dbReference type="Gene3D" id="3.30.479.10">
    <property type="entry name" value="6-pyruvoyl tetrahydropterin synthase/QueD"/>
    <property type="match status" value="3"/>
</dbReference>
<comment type="pathway">
    <text evidence="2">Purine metabolism; 7-cyano-7-deazaguanine biosynthesis.</text>
</comment>
<evidence type="ECO:0000256" key="1">
    <source>
        <dbReference type="ARBA" id="ARBA00001947"/>
    </source>
</evidence>
<keyword evidence="6" id="KW-0479">Metal-binding</keyword>
<dbReference type="AlphaFoldDB" id="A0AAJ0UDT8"/>
<evidence type="ECO:0000256" key="8">
    <source>
        <dbReference type="ARBA" id="ARBA00023239"/>
    </source>
</evidence>
<evidence type="ECO:0000256" key="10">
    <source>
        <dbReference type="ARBA" id="ARBA00048807"/>
    </source>
</evidence>
<dbReference type="PANTHER" id="PTHR12589:SF7">
    <property type="entry name" value="6-PYRUVOYL TETRAHYDROBIOPTERIN SYNTHASE"/>
    <property type="match status" value="1"/>
</dbReference>
<sequence length="380" mass="42359">MAERLYYQAAASFEAARRVAVLPQGHRARRLHGHGFKARVLAELPPAWGGFDGAETEALTAALGDSVEALDYTDLNEQLAVPTDEHLAAWVQQQLEHRHALPGIVQIGIQSTAEQGVELRLGADDAGTKTRCAHVWRRFRFEAAHRLVNVPPDHPCGRMHGHGFEVILHAEQELARESNALPGAAAHMGIDYDQLRALWAPLHAELDHCCLNDLPGLENPTSELLAAWIWQRLKPREPALSLVSVYETATAGCHYDGQDYRIWKEMRFEGALRLGRAPVGDPRRRLHGHSYLLRLHLTAPLDAVLGWTIDYGDVKALFKPVYARLDHHELNGLMGLSDPSTARLACWIRKAIAEALPQADRLELTERPGCGVLLCWERAR</sequence>
<dbReference type="InterPro" id="IPR038418">
    <property type="entry name" value="6-PTP_synth/QueD_sf"/>
</dbReference>
<dbReference type="PANTHER" id="PTHR12589">
    <property type="entry name" value="PYRUVOYL TETRAHYDROBIOPTERIN SYNTHASE"/>
    <property type="match status" value="1"/>
</dbReference>
<dbReference type="GO" id="GO:0046872">
    <property type="term" value="F:metal ion binding"/>
    <property type="evidence" value="ECO:0007669"/>
    <property type="project" value="UniProtKB-KW"/>
</dbReference>
<dbReference type="EMBL" id="NHSF01000019">
    <property type="protein sequence ID" value="MBK5929614.1"/>
    <property type="molecule type" value="Genomic_DNA"/>
</dbReference>
<dbReference type="Proteomes" id="UP001296967">
    <property type="component" value="Unassembled WGS sequence"/>
</dbReference>
<dbReference type="GO" id="GO:0070497">
    <property type="term" value="F:6-carboxytetrahydropterin synthase activity"/>
    <property type="evidence" value="ECO:0007669"/>
    <property type="project" value="UniProtKB-EC"/>
</dbReference>
<accession>A0AAJ0UDT8</accession>
<evidence type="ECO:0000256" key="5">
    <source>
        <dbReference type="ARBA" id="ARBA00018141"/>
    </source>
</evidence>
<proteinExistence type="inferred from homology"/>
<dbReference type="InterPro" id="IPR007115">
    <property type="entry name" value="6-PTP_synth/QueD"/>
</dbReference>
<keyword evidence="8" id="KW-0456">Lyase</keyword>
<comment type="caution">
    <text evidence="11">The sequence shown here is derived from an EMBL/GenBank/DDBJ whole genome shotgun (WGS) entry which is preliminary data.</text>
</comment>
<reference evidence="11" key="1">
    <citation type="submission" date="2017-05" db="EMBL/GenBank/DDBJ databases">
        <authorList>
            <person name="Imhoff J.F."/>
            <person name="Rahn T."/>
            <person name="Kuenzel S."/>
            <person name="Neulinger S.C."/>
        </authorList>
    </citation>
    <scope>NUCLEOTIDE SEQUENCE</scope>
    <source>
        <strain evidence="11">DSM 4395</strain>
    </source>
</reference>
<evidence type="ECO:0000256" key="4">
    <source>
        <dbReference type="ARBA" id="ARBA00012982"/>
    </source>
</evidence>
<comment type="catalytic activity">
    <reaction evidence="10">
        <text>7,8-dihydroneopterin 3'-triphosphate + H2O = 6-carboxy-5,6,7,8-tetrahydropterin + triphosphate + acetaldehyde + 2 H(+)</text>
        <dbReference type="Rhea" id="RHEA:27966"/>
        <dbReference type="ChEBI" id="CHEBI:15343"/>
        <dbReference type="ChEBI" id="CHEBI:15377"/>
        <dbReference type="ChEBI" id="CHEBI:15378"/>
        <dbReference type="ChEBI" id="CHEBI:18036"/>
        <dbReference type="ChEBI" id="CHEBI:58462"/>
        <dbReference type="ChEBI" id="CHEBI:61032"/>
        <dbReference type="EC" id="4.1.2.50"/>
    </reaction>
</comment>
<keyword evidence="7" id="KW-0862">Zinc</keyword>
<keyword evidence="12" id="KW-1185">Reference proteome</keyword>
<evidence type="ECO:0000256" key="7">
    <source>
        <dbReference type="ARBA" id="ARBA00022833"/>
    </source>
</evidence>
<evidence type="ECO:0000256" key="9">
    <source>
        <dbReference type="ARBA" id="ARBA00031449"/>
    </source>
</evidence>
<evidence type="ECO:0000256" key="3">
    <source>
        <dbReference type="ARBA" id="ARBA00008900"/>
    </source>
</evidence>
<comment type="similarity">
    <text evidence="3">Belongs to the PTPS family. QueD subfamily.</text>
</comment>